<evidence type="ECO:0000256" key="1">
    <source>
        <dbReference type="ARBA" id="ARBA00022723"/>
    </source>
</evidence>
<organism evidence="4 5">
    <name type="scientific">Adineta steineri</name>
    <dbReference type="NCBI Taxonomy" id="433720"/>
    <lineage>
        <taxon>Eukaryota</taxon>
        <taxon>Metazoa</taxon>
        <taxon>Spiralia</taxon>
        <taxon>Gnathifera</taxon>
        <taxon>Rotifera</taxon>
        <taxon>Eurotatoria</taxon>
        <taxon>Bdelloidea</taxon>
        <taxon>Adinetida</taxon>
        <taxon>Adinetidae</taxon>
        <taxon>Adineta</taxon>
    </lineage>
</organism>
<name>A0A819XIN9_9BILA</name>
<dbReference type="GO" id="GO:0008270">
    <property type="term" value="F:zinc ion binding"/>
    <property type="evidence" value="ECO:0007669"/>
    <property type="project" value="UniProtKB-KW"/>
</dbReference>
<evidence type="ECO:0000256" key="2">
    <source>
        <dbReference type="ARBA" id="ARBA00022771"/>
    </source>
</evidence>
<keyword evidence="2" id="KW-0863">Zinc-finger</keyword>
<keyword evidence="3" id="KW-0862">Zinc</keyword>
<evidence type="ECO:0000313" key="4">
    <source>
        <dbReference type="EMBL" id="CAF4136377.1"/>
    </source>
</evidence>
<reference evidence="4" key="1">
    <citation type="submission" date="2021-02" db="EMBL/GenBank/DDBJ databases">
        <authorList>
            <person name="Nowell W R."/>
        </authorList>
    </citation>
    <scope>NUCLEOTIDE SEQUENCE</scope>
</reference>
<evidence type="ECO:0000313" key="5">
    <source>
        <dbReference type="Proteomes" id="UP000663844"/>
    </source>
</evidence>
<evidence type="ECO:0008006" key="6">
    <source>
        <dbReference type="Google" id="ProtNLM"/>
    </source>
</evidence>
<feature type="non-terminal residue" evidence="4">
    <location>
        <position position="1"/>
    </location>
</feature>
<gene>
    <name evidence="4" type="ORF">OXD698_LOCUS37298</name>
</gene>
<keyword evidence="1" id="KW-0479">Metal-binding</keyword>
<accession>A0A819XIN9</accession>
<comment type="caution">
    <text evidence="4">The sequence shown here is derived from an EMBL/GenBank/DDBJ whole genome shotgun (WGS) entry which is preliminary data.</text>
</comment>
<proteinExistence type="predicted"/>
<dbReference type="InterPro" id="IPR043145">
    <property type="entry name" value="Znf_ZZ_sf"/>
</dbReference>
<dbReference type="Proteomes" id="UP000663844">
    <property type="component" value="Unassembled WGS sequence"/>
</dbReference>
<dbReference type="AlphaFoldDB" id="A0A819XIN9"/>
<dbReference type="SUPFAM" id="SSF57850">
    <property type="entry name" value="RING/U-box"/>
    <property type="match status" value="1"/>
</dbReference>
<protein>
    <recommendedName>
        <fullName evidence="6">ZZ-type domain-containing protein</fullName>
    </recommendedName>
</protein>
<evidence type="ECO:0000256" key="3">
    <source>
        <dbReference type="ARBA" id="ARBA00022833"/>
    </source>
</evidence>
<dbReference type="EMBL" id="CAJOAZ010006497">
    <property type="protein sequence ID" value="CAF4136377.1"/>
    <property type="molecule type" value="Genomic_DNA"/>
</dbReference>
<dbReference type="Gene3D" id="3.30.60.90">
    <property type="match status" value="1"/>
</dbReference>
<sequence length="359" mass="39813">ILPPSGSMTLPPLPSVTISESGSLTVAPSRSAVLSRSGSMMFPPSRSMTLPSWRPAASVQYGTATLSPSGSVTLPSMPSTASAQSGLVVQASAPSIASRSMPSVKSRPSSSMAMVSKCQPEFVEECACAKITPKPIFESHDYLTRFLGYCSHCLKVIVGGKDEFYTCDQCCADDSFDVCKQCLPLVRKIYPAYTFSKKISNEEVLHLTNNLNHFDTKCGNCMQTDFKGVRYRCKNNNVNCDLCEHCANKAFKQHSVNIIPHPFLIANNKYLLAKRAIKIIETKTWCHDPLTGWTKTCAETIIKKSMREQVAYVNFLTTLMTNREMQTDTDMNTDWLLAKHSLDTVRQIGGHRVVYQNWH</sequence>